<comment type="caution">
    <text evidence="1">The sequence shown here is derived from an EMBL/GenBank/DDBJ whole genome shotgun (WGS) entry which is preliminary data.</text>
</comment>
<dbReference type="Proteomes" id="UP000257139">
    <property type="component" value="Plasmid CBM2594_p"/>
</dbReference>
<protein>
    <submittedName>
        <fullName evidence="1">Uncharacterized protein</fullName>
    </submittedName>
</protein>
<organism evidence="1">
    <name type="scientific">Cupriavidus taiwanensis</name>
    <dbReference type="NCBI Taxonomy" id="164546"/>
    <lineage>
        <taxon>Bacteria</taxon>
        <taxon>Pseudomonadati</taxon>
        <taxon>Pseudomonadota</taxon>
        <taxon>Betaproteobacteria</taxon>
        <taxon>Burkholderiales</taxon>
        <taxon>Burkholderiaceae</taxon>
        <taxon>Cupriavidus</taxon>
    </lineage>
</organism>
<dbReference type="EMBL" id="OFSP01000068">
    <property type="protein sequence ID" value="SOY76778.1"/>
    <property type="molecule type" value="Genomic_DNA"/>
</dbReference>
<name>A0A375CPI5_9BURK</name>
<gene>
    <name evidence="1" type="ORF">CBM2589_P350010</name>
    <name evidence="2" type="ORF">CBM2594_P280007</name>
</gene>
<dbReference type="Proteomes" id="UP000256297">
    <property type="component" value="Plasmid CBM2589_p"/>
</dbReference>
<sequence length="120" mass="13293">MPPTSVGSARLARKQALPWNWDASGFTVWRPEQRAHKMCSPDGYLRMLPSRTTMLVMEGRASLRGAVAWAARVIAAADEQLRDEILGGSSTVGGRRDRLNHRLGSACRVDGGNWLHPTRR</sequence>
<evidence type="ECO:0000313" key="1">
    <source>
        <dbReference type="EMBL" id="SOY76778.1"/>
    </source>
</evidence>
<dbReference type="AlphaFoldDB" id="A0A375CPI5"/>
<evidence type="ECO:0000313" key="2">
    <source>
        <dbReference type="EMBL" id="SPC25286.1"/>
    </source>
</evidence>
<reference evidence="1" key="1">
    <citation type="submission" date="2018-01" db="EMBL/GenBank/DDBJ databases">
        <authorList>
            <person name="Clerissi C."/>
        </authorList>
    </citation>
    <scope>NUCLEOTIDE SEQUENCE</scope>
    <source>
        <strain evidence="1">Cupriavidus taiwanensis STM 3521</strain>
        <strain evidence="2">Cupriavidus taiwanensis STM 6021</strain>
    </source>
</reference>
<proteinExistence type="predicted"/>
<accession>A0A375CPI5</accession>
<dbReference type="EMBL" id="OGUU01000034">
    <property type="protein sequence ID" value="SPC25286.1"/>
    <property type="molecule type" value="Genomic_DNA"/>
</dbReference>